<feature type="transmembrane region" description="Helical" evidence="4">
    <location>
        <begin position="590"/>
        <end position="608"/>
    </location>
</feature>
<comment type="caution">
    <text evidence="7">The sequence shown here is derived from an EMBL/GenBank/DDBJ whole genome shotgun (WGS) entry which is preliminary data.</text>
</comment>
<dbReference type="PANTHER" id="PTHR30224">
    <property type="entry name" value="ELECTRON TRANSPORT PROTEIN"/>
    <property type="match status" value="1"/>
</dbReference>
<evidence type="ECO:0000313" key="8">
    <source>
        <dbReference type="Proteomes" id="UP000439113"/>
    </source>
</evidence>
<proteinExistence type="predicted"/>
<dbReference type="InterPro" id="IPR017896">
    <property type="entry name" value="4Fe4S_Fe-S-bd"/>
</dbReference>
<dbReference type="PIRSF" id="PIRSF036354">
    <property type="entry name" value="NosR"/>
    <property type="match status" value="1"/>
</dbReference>
<evidence type="ECO:0000313" key="7">
    <source>
        <dbReference type="EMBL" id="MTV31551.1"/>
    </source>
</evidence>
<feature type="transmembrane region" description="Helical" evidence="4">
    <location>
        <begin position="416"/>
        <end position="433"/>
    </location>
</feature>
<dbReference type="Proteomes" id="UP000439113">
    <property type="component" value="Unassembled WGS sequence"/>
</dbReference>
<keyword evidence="2" id="KW-1003">Cell membrane</keyword>
<dbReference type="Pfam" id="PF12801">
    <property type="entry name" value="Fer4_5"/>
    <property type="match status" value="2"/>
</dbReference>
<feature type="signal peptide" evidence="5">
    <location>
        <begin position="1"/>
        <end position="25"/>
    </location>
</feature>
<keyword evidence="5" id="KW-0732">Signal</keyword>
<evidence type="ECO:0000256" key="2">
    <source>
        <dbReference type="ARBA" id="ARBA00022475"/>
    </source>
</evidence>
<dbReference type="SUPFAM" id="SSF54862">
    <property type="entry name" value="4Fe-4S ferredoxins"/>
    <property type="match status" value="1"/>
</dbReference>
<dbReference type="OrthoDB" id="9806398at2"/>
<dbReference type="EMBL" id="WNKS01000008">
    <property type="protein sequence ID" value="MTV31551.1"/>
    <property type="molecule type" value="Genomic_DNA"/>
</dbReference>
<evidence type="ECO:0000256" key="5">
    <source>
        <dbReference type="SAM" id="SignalP"/>
    </source>
</evidence>
<reference evidence="7 8" key="1">
    <citation type="submission" date="2019-11" db="EMBL/GenBank/DDBJ databases">
        <title>Whole-genome sequence of a Rhodoblastus acidophilus DSM 142.</title>
        <authorList>
            <person name="Kyndt J.A."/>
            <person name="Meyer T.E."/>
        </authorList>
    </citation>
    <scope>NUCLEOTIDE SEQUENCE [LARGE SCALE GENOMIC DNA]</scope>
    <source>
        <strain evidence="7 8">DSM 142</strain>
    </source>
</reference>
<dbReference type="GO" id="GO:0005886">
    <property type="term" value="C:plasma membrane"/>
    <property type="evidence" value="ECO:0007669"/>
    <property type="project" value="UniProtKB-SubCell"/>
</dbReference>
<name>A0A6N8DQV2_RHOAC</name>
<evidence type="ECO:0000256" key="3">
    <source>
        <dbReference type="ARBA" id="ARBA00023136"/>
    </source>
</evidence>
<dbReference type="InterPro" id="IPR011399">
    <property type="entry name" value="NosR"/>
</dbReference>
<feature type="transmembrane region" description="Helical" evidence="4">
    <location>
        <begin position="445"/>
        <end position="472"/>
    </location>
</feature>
<dbReference type="PANTHER" id="PTHR30224:SF4">
    <property type="entry name" value="ELECTRON TRANSPORT PROTEIN YCCM-RELATED"/>
    <property type="match status" value="1"/>
</dbReference>
<keyword evidence="4" id="KW-0812">Transmembrane</keyword>
<feature type="chain" id="PRO_5026758822" evidence="5">
    <location>
        <begin position="26"/>
        <end position="699"/>
    </location>
</feature>
<keyword evidence="3 4" id="KW-0472">Membrane</keyword>
<dbReference type="GO" id="GO:0045893">
    <property type="term" value="P:positive regulation of DNA-templated transcription"/>
    <property type="evidence" value="ECO:0007669"/>
    <property type="project" value="InterPro"/>
</dbReference>
<gene>
    <name evidence="7" type="ORF">GJ654_11150</name>
</gene>
<keyword evidence="4" id="KW-1133">Transmembrane helix</keyword>
<dbReference type="InterPro" id="IPR052378">
    <property type="entry name" value="NosR_regulator"/>
</dbReference>
<accession>A0A6N8DQV2</accession>
<feature type="transmembrane region" description="Helical" evidence="4">
    <location>
        <begin position="492"/>
        <end position="508"/>
    </location>
</feature>
<dbReference type="AlphaFoldDB" id="A0A6N8DQV2"/>
<evidence type="ECO:0000256" key="1">
    <source>
        <dbReference type="ARBA" id="ARBA00004236"/>
    </source>
</evidence>
<dbReference type="GO" id="GO:0003677">
    <property type="term" value="F:DNA binding"/>
    <property type="evidence" value="ECO:0007669"/>
    <property type="project" value="InterPro"/>
</dbReference>
<sequence>MAKSWILRAAMLVTLAMVLVAPGRAATLDRAGVAKLFPPPFQVGERDPVLPIWPIYRRMATRDELVAHVFESVDFQPIPGFSGTPVNLLVALRPDGSFLDVRVLSQHEPVFVDGLGPEPLHEFVRQYADLSLHQSIKIVRPGARTAAAPDSLAVEIDGISKATASVRIVNETLIASALQVARAKLGFSAGRDPNRVARVRKNVFAPLSFEQLLARGYVRKLTLSNAEVERAFAGSEAAGLDAEALRAPGATFTEVYVAQFDVPIIGRNLLGEAAWRKLMGLLDGGSAMFVAALGRWTFMPDNFTPGGTPDYIALAQAGAPVIWRDFVWSETRDPPKPELATADVAILRIPPEAAFDPAGASEISVRVLRQKGLVYPEKYTADFKLGYSLPPALFDLPPEDKGVGLASIWDSRARDISILAVGLAVLAVALSRQKALVRSPRRLKIFRLGFLAFTLIFIGWIAQAQLSIVWLIGAIKALKGEGNFQFLLWDPPTLMVAAFALVALFAWGRGTFCGWLCPFGALQEFVGALARATRIRQFALPPRYERLARLPKFIVLAVVLVTAVLFASQAEGIAEIEPFKTAITLTFLRSAPFVLYAAALVLIGVFHYKFFCRYLCPLGAAFSALSFVRLWNWIARRRECGTPCQLCRVKCRYGAIARSGSVIYSDCFQCLDCVAIHDNPKRCAPLMLKAKTSRKALAK</sequence>
<protein>
    <submittedName>
        <fullName evidence="7">4Fe-4S binding protein</fullName>
    </submittedName>
</protein>
<dbReference type="GO" id="GO:0010181">
    <property type="term" value="F:FMN binding"/>
    <property type="evidence" value="ECO:0007669"/>
    <property type="project" value="InterPro"/>
</dbReference>
<feature type="domain" description="FMN-binding" evidence="6">
    <location>
        <begin position="80"/>
        <end position="180"/>
    </location>
</feature>
<organism evidence="7 8">
    <name type="scientific">Rhodoblastus acidophilus</name>
    <name type="common">Rhodopseudomonas acidophila</name>
    <dbReference type="NCBI Taxonomy" id="1074"/>
    <lineage>
        <taxon>Bacteria</taxon>
        <taxon>Pseudomonadati</taxon>
        <taxon>Pseudomonadota</taxon>
        <taxon>Alphaproteobacteria</taxon>
        <taxon>Hyphomicrobiales</taxon>
        <taxon>Rhodoblastaceae</taxon>
        <taxon>Rhodoblastus</taxon>
    </lineage>
</organism>
<dbReference type="RefSeq" id="WP_155446231.1">
    <property type="nucleotide sequence ID" value="NZ_JAOQNR010000009.1"/>
</dbReference>
<evidence type="ECO:0000256" key="4">
    <source>
        <dbReference type="SAM" id="Phobius"/>
    </source>
</evidence>
<evidence type="ECO:0000259" key="6">
    <source>
        <dbReference type="SMART" id="SM00900"/>
    </source>
</evidence>
<feature type="transmembrane region" description="Helical" evidence="4">
    <location>
        <begin position="553"/>
        <end position="570"/>
    </location>
</feature>
<comment type="subcellular location">
    <subcellularLocation>
        <location evidence="1">Cell membrane</location>
    </subcellularLocation>
</comment>
<dbReference type="InterPro" id="IPR007329">
    <property type="entry name" value="FMN-bd"/>
</dbReference>
<dbReference type="SMART" id="SM00900">
    <property type="entry name" value="FMN_bind"/>
    <property type="match status" value="1"/>
</dbReference>